<organism evidence="2">
    <name type="scientific">Volvox carteri f. nagariensis</name>
    <dbReference type="NCBI Taxonomy" id="3068"/>
    <lineage>
        <taxon>Eukaryota</taxon>
        <taxon>Viridiplantae</taxon>
        <taxon>Chlorophyta</taxon>
        <taxon>core chlorophytes</taxon>
        <taxon>Chlorophyceae</taxon>
        <taxon>CS clade</taxon>
        <taxon>Chlamydomonadales</taxon>
        <taxon>Volvocaceae</taxon>
        <taxon>Volvox</taxon>
    </lineage>
</organism>
<dbReference type="AlphaFoldDB" id="D8UGD0"/>
<dbReference type="OrthoDB" id="21443at2759"/>
<sequence>MERATYLPGPAGRLQALRDAGQPITAASLGLVDFGAGGGLGAGFGNGCSPGRSDDPDFSSPSWLAALESFDAESYEDARVLLPYSLRSAAAQPFQKIPRLLVLVSALTPSPGGDAFALLK</sequence>
<evidence type="ECO:0000313" key="2">
    <source>
        <dbReference type="Proteomes" id="UP000001058"/>
    </source>
</evidence>
<dbReference type="EMBL" id="GL378398">
    <property type="protein sequence ID" value="EFJ41237.1"/>
    <property type="molecule type" value="Genomic_DNA"/>
</dbReference>
<feature type="non-terminal residue" evidence="1">
    <location>
        <position position="120"/>
    </location>
</feature>
<dbReference type="GeneID" id="9620762"/>
<dbReference type="RefSeq" id="XP_002957688.1">
    <property type="nucleotide sequence ID" value="XM_002957642.1"/>
</dbReference>
<dbReference type="eggNOG" id="ENOG502SD3H">
    <property type="taxonomic scope" value="Eukaryota"/>
</dbReference>
<gene>
    <name evidence="1" type="ORF">VOLCADRAFT_119769</name>
</gene>
<protein>
    <submittedName>
        <fullName evidence="1">Uncharacterized protein</fullName>
    </submittedName>
</protein>
<accession>D8UGD0</accession>
<dbReference type="KEGG" id="vcn:VOLCADRAFT_119769"/>
<dbReference type="Proteomes" id="UP000001058">
    <property type="component" value="Unassembled WGS sequence"/>
</dbReference>
<keyword evidence="2" id="KW-1185">Reference proteome</keyword>
<proteinExistence type="predicted"/>
<evidence type="ECO:0000313" key="1">
    <source>
        <dbReference type="EMBL" id="EFJ41237.1"/>
    </source>
</evidence>
<name>D8UGD0_VOLCA</name>
<dbReference type="InParanoid" id="D8UGD0"/>
<reference evidence="1 2" key="1">
    <citation type="journal article" date="2010" name="Science">
        <title>Genomic analysis of organismal complexity in the multicellular green alga Volvox carteri.</title>
        <authorList>
            <person name="Prochnik S.E."/>
            <person name="Umen J."/>
            <person name="Nedelcu A.M."/>
            <person name="Hallmann A."/>
            <person name="Miller S.M."/>
            <person name="Nishii I."/>
            <person name="Ferris P."/>
            <person name="Kuo A."/>
            <person name="Mitros T."/>
            <person name="Fritz-Laylin L.K."/>
            <person name="Hellsten U."/>
            <person name="Chapman J."/>
            <person name="Simakov O."/>
            <person name="Rensing S.A."/>
            <person name="Terry A."/>
            <person name="Pangilinan J."/>
            <person name="Kapitonov V."/>
            <person name="Jurka J."/>
            <person name="Salamov A."/>
            <person name="Shapiro H."/>
            <person name="Schmutz J."/>
            <person name="Grimwood J."/>
            <person name="Lindquist E."/>
            <person name="Lucas S."/>
            <person name="Grigoriev I.V."/>
            <person name="Schmitt R."/>
            <person name="Kirk D."/>
            <person name="Rokhsar D.S."/>
        </authorList>
    </citation>
    <scope>NUCLEOTIDE SEQUENCE [LARGE SCALE GENOMIC DNA]</scope>
    <source>
        <strain evidence="2">f. Nagariensis / Eve</strain>
    </source>
</reference>